<dbReference type="InterPro" id="IPR050113">
    <property type="entry name" value="Ub_conjugating_enzyme"/>
</dbReference>
<dbReference type="InterPro" id="IPR000608">
    <property type="entry name" value="UBC"/>
</dbReference>
<evidence type="ECO:0000313" key="3">
    <source>
        <dbReference type="EMBL" id="KNC48411.1"/>
    </source>
</evidence>
<protein>
    <submittedName>
        <fullName evidence="3">Ubiquitin-conjugating enzyme E2 J1</fullName>
    </submittedName>
</protein>
<name>A0A0L0D8K2_THETB</name>
<dbReference type="EMBL" id="GL349451">
    <property type="protein sequence ID" value="KNC48411.1"/>
    <property type="molecule type" value="Genomic_DNA"/>
</dbReference>
<evidence type="ECO:0000313" key="4">
    <source>
        <dbReference type="Proteomes" id="UP000054408"/>
    </source>
</evidence>
<gene>
    <name evidence="3" type="ORF">AMSG_04860</name>
</gene>
<dbReference type="AlphaFoldDB" id="A0A0L0D8K2"/>
<sequence>MAEATGSGRAETDMNMKNPAIRRLLAELRGLQTRPNPRLVAYPLGDSLFEWHFSIRGPEGTAFDGGVYHGRIYFPPQFPMKPPDFVFLTPSGRFATNVKICLSNSGYHPESWQPSWSVETMLMALIAFMPTKAEGAVGALEYPDDRRRDMAAASLAYVCKDCGRANADLLEEMEAVEAAASSTDGPSDGSWEQPWERVARKERERDVRRQIKAMQSTARGLNQWIAVLLFLFLLTAAVVFRADLADFVRPYRSSNPPGNPRP</sequence>
<dbReference type="PROSITE" id="PS50127">
    <property type="entry name" value="UBC_2"/>
    <property type="match status" value="1"/>
</dbReference>
<dbReference type="Pfam" id="PF00179">
    <property type="entry name" value="UQ_con"/>
    <property type="match status" value="1"/>
</dbReference>
<dbReference type="RefSeq" id="XP_013758528.1">
    <property type="nucleotide sequence ID" value="XM_013903074.1"/>
</dbReference>
<dbReference type="FunFam" id="3.10.110.10:FF:000086">
    <property type="entry name" value="Ubiquitin-conjugating enzyme E2 J1"/>
    <property type="match status" value="1"/>
</dbReference>
<feature type="transmembrane region" description="Helical" evidence="1">
    <location>
        <begin position="224"/>
        <end position="244"/>
    </location>
</feature>
<keyword evidence="1" id="KW-0812">Transmembrane</keyword>
<dbReference type="InterPro" id="IPR016135">
    <property type="entry name" value="UBQ-conjugating_enzyme/RWD"/>
</dbReference>
<evidence type="ECO:0000256" key="1">
    <source>
        <dbReference type="SAM" id="Phobius"/>
    </source>
</evidence>
<dbReference type="STRING" id="461836.A0A0L0D8K2"/>
<evidence type="ECO:0000259" key="2">
    <source>
        <dbReference type="PROSITE" id="PS50127"/>
    </source>
</evidence>
<proteinExistence type="predicted"/>
<feature type="domain" description="UBC core" evidence="2">
    <location>
        <begin position="19"/>
        <end position="176"/>
    </location>
</feature>
<reference evidence="3 4" key="1">
    <citation type="submission" date="2010-05" db="EMBL/GenBank/DDBJ databases">
        <title>The Genome Sequence of Thecamonas trahens ATCC 50062.</title>
        <authorList>
            <consortium name="The Broad Institute Genome Sequencing Platform"/>
            <person name="Russ C."/>
            <person name="Cuomo C."/>
            <person name="Shea T."/>
            <person name="Young S.K."/>
            <person name="Zeng Q."/>
            <person name="Koehrsen M."/>
            <person name="Haas B."/>
            <person name="Borodovsky M."/>
            <person name="Guigo R."/>
            <person name="Alvarado L."/>
            <person name="Berlin A."/>
            <person name="Bochicchio J."/>
            <person name="Borenstein D."/>
            <person name="Chapman S."/>
            <person name="Chen Z."/>
            <person name="Freedman E."/>
            <person name="Gellesch M."/>
            <person name="Goldberg J."/>
            <person name="Griggs A."/>
            <person name="Gujja S."/>
            <person name="Heilman E."/>
            <person name="Heiman D."/>
            <person name="Hepburn T."/>
            <person name="Howarth C."/>
            <person name="Jen D."/>
            <person name="Larson L."/>
            <person name="Mehta T."/>
            <person name="Park D."/>
            <person name="Pearson M."/>
            <person name="Roberts A."/>
            <person name="Saif S."/>
            <person name="Shenoy N."/>
            <person name="Sisk P."/>
            <person name="Stolte C."/>
            <person name="Sykes S."/>
            <person name="Thomson T."/>
            <person name="Walk T."/>
            <person name="White J."/>
            <person name="Yandava C."/>
            <person name="Burger G."/>
            <person name="Gray M.W."/>
            <person name="Holland P.W.H."/>
            <person name="King N."/>
            <person name="Lang F.B.F."/>
            <person name="Roger A.J."/>
            <person name="Ruiz-Trillo I."/>
            <person name="Lander E."/>
            <person name="Nusbaum C."/>
        </authorList>
    </citation>
    <scope>NUCLEOTIDE SEQUENCE [LARGE SCALE GENOMIC DNA]</scope>
    <source>
        <strain evidence="3 4">ATCC 50062</strain>
    </source>
</reference>
<accession>A0A0L0D8K2</accession>
<keyword evidence="1" id="KW-0472">Membrane</keyword>
<dbReference type="OrthoDB" id="1158011at2759"/>
<dbReference type="SMART" id="SM00212">
    <property type="entry name" value="UBCc"/>
    <property type="match status" value="1"/>
</dbReference>
<dbReference type="SUPFAM" id="SSF54495">
    <property type="entry name" value="UBC-like"/>
    <property type="match status" value="1"/>
</dbReference>
<dbReference type="GeneID" id="25564379"/>
<keyword evidence="1" id="KW-1133">Transmembrane helix</keyword>
<dbReference type="eggNOG" id="KOG0428">
    <property type="taxonomic scope" value="Eukaryota"/>
</dbReference>
<keyword evidence="4" id="KW-1185">Reference proteome</keyword>
<dbReference type="Gene3D" id="3.10.110.10">
    <property type="entry name" value="Ubiquitin Conjugating Enzyme"/>
    <property type="match status" value="1"/>
</dbReference>
<organism evidence="3 4">
    <name type="scientific">Thecamonas trahens ATCC 50062</name>
    <dbReference type="NCBI Taxonomy" id="461836"/>
    <lineage>
        <taxon>Eukaryota</taxon>
        <taxon>Apusozoa</taxon>
        <taxon>Apusomonadida</taxon>
        <taxon>Apusomonadidae</taxon>
        <taxon>Thecamonas</taxon>
    </lineage>
</organism>
<dbReference type="CDD" id="cd23799">
    <property type="entry name" value="UBCc_UBE2J"/>
    <property type="match status" value="1"/>
</dbReference>
<dbReference type="PANTHER" id="PTHR24067">
    <property type="entry name" value="UBIQUITIN-CONJUGATING ENZYME E2"/>
    <property type="match status" value="1"/>
</dbReference>
<dbReference type="Proteomes" id="UP000054408">
    <property type="component" value="Unassembled WGS sequence"/>
</dbReference>